<keyword evidence="3" id="KW-0145">Chemotaxis</keyword>
<dbReference type="PROSITE" id="PS50122">
    <property type="entry name" value="CHEB"/>
    <property type="match status" value="1"/>
</dbReference>
<dbReference type="GO" id="GO:0008757">
    <property type="term" value="F:S-adenosylmethionine-dependent methyltransferase activity"/>
    <property type="evidence" value="ECO:0007669"/>
    <property type="project" value="InterPro"/>
</dbReference>
<evidence type="ECO:0000256" key="3">
    <source>
        <dbReference type="PROSITE-ProRule" id="PRU00050"/>
    </source>
</evidence>
<feature type="domain" description="CheR-type methyltransferase" evidence="7">
    <location>
        <begin position="193"/>
        <end position="444"/>
    </location>
</feature>
<comment type="catalytic activity">
    <reaction evidence="1">
        <text>ATP + protein L-histidine = ADP + protein N-phospho-L-histidine.</text>
        <dbReference type="EC" id="2.7.13.3"/>
    </reaction>
</comment>
<dbReference type="Pfam" id="PF02518">
    <property type="entry name" value="HATPase_c"/>
    <property type="match status" value="1"/>
</dbReference>
<dbReference type="PROSITE" id="PS50123">
    <property type="entry name" value="CHER"/>
    <property type="match status" value="1"/>
</dbReference>
<dbReference type="GO" id="GO:0000156">
    <property type="term" value="F:phosphorelay response regulator activity"/>
    <property type="evidence" value="ECO:0007669"/>
    <property type="project" value="InterPro"/>
</dbReference>
<evidence type="ECO:0000256" key="1">
    <source>
        <dbReference type="ARBA" id="ARBA00000085"/>
    </source>
</evidence>
<dbReference type="SUPFAM" id="SSF52738">
    <property type="entry name" value="Methylesterase CheB, C-terminal domain"/>
    <property type="match status" value="1"/>
</dbReference>
<dbReference type="Pfam" id="PF03705">
    <property type="entry name" value="CheR_N"/>
    <property type="match status" value="1"/>
</dbReference>
<dbReference type="InterPro" id="IPR036097">
    <property type="entry name" value="HisK_dim/P_sf"/>
</dbReference>
<dbReference type="Gene3D" id="1.10.287.130">
    <property type="match status" value="1"/>
</dbReference>
<dbReference type="Gene3D" id="3.40.50.150">
    <property type="entry name" value="Vaccinia Virus protein VP39"/>
    <property type="match status" value="1"/>
</dbReference>
<reference evidence="8 9" key="1">
    <citation type="submission" date="2019-11" db="EMBL/GenBank/DDBJ databases">
        <title>Pedobacter sp. HMF7056 Genome sequencing and assembly.</title>
        <authorList>
            <person name="Kang H."/>
            <person name="Kim H."/>
            <person name="Joh K."/>
        </authorList>
    </citation>
    <scope>NUCLEOTIDE SEQUENCE [LARGE SCALE GENOMIC DNA]</scope>
    <source>
        <strain evidence="8 9">HMF7056</strain>
    </source>
</reference>
<gene>
    <name evidence="8" type="ORF">GS398_15125</name>
</gene>
<evidence type="ECO:0000256" key="2">
    <source>
        <dbReference type="ARBA" id="ARBA00012438"/>
    </source>
</evidence>
<dbReference type="SMART" id="SM00138">
    <property type="entry name" value="MeTrc"/>
    <property type="match status" value="1"/>
</dbReference>
<evidence type="ECO:0000259" key="6">
    <source>
        <dbReference type="PROSITE" id="PS50122"/>
    </source>
</evidence>
<dbReference type="GO" id="GO:0005737">
    <property type="term" value="C:cytoplasm"/>
    <property type="evidence" value="ECO:0007669"/>
    <property type="project" value="InterPro"/>
</dbReference>
<dbReference type="GO" id="GO:0008984">
    <property type="term" value="F:protein-glutamate methylesterase activity"/>
    <property type="evidence" value="ECO:0007669"/>
    <property type="project" value="InterPro"/>
</dbReference>
<keyword evidence="9" id="KW-1185">Reference proteome</keyword>
<dbReference type="InterPro" id="IPR022641">
    <property type="entry name" value="CheR_N"/>
</dbReference>
<evidence type="ECO:0000259" key="5">
    <source>
        <dbReference type="PROSITE" id="PS50109"/>
    </source>
</evidence>
<evidence type="ECO:0000256" key="4">
    <source>
        <dbReference type="SAM" id="Coils"/>
    </source>
</evidence>
<dbReference type="InterPro" id="IPR005467">
    <property type="entry name" value="His_kinase_dom"/>
</dbReference>
<dbReference type="RefSeq" id="WP_160907612.1">
    <property type="nucleotide sequence ID" value="NZ_WVHS01000003.1"/>
</dbReference>
<dbReference type="CDD" id="cd16434">
    <property type="entry name" value="CheB-CheR_fusion"/>
    <property type="match status" value="1"/>
</dbReference>
<dbReference type="Gene3D" id="3.30.565.10">
    <property type="entry name" value="Histidine kinase-like ATPase, C-terminal domain"/>
    <property type="match status" value="1"/>
</dbReference>
<dbReference type="InterPro" id="IPR000780">
    <property type="entry name" value="CheR_MeTrfase"/>
</dbReference>
<accession>A0A7K1Y088</accession>
<dbReference type="InterPro" id="IPR022642">
    <property type="entry name" value="CheR_C"/>
</dbReference>
<dbReference type="SUPFAM" id="SSF47384">
    <property type="entry name" value="Homodimeric domain of signal transducing histidine kinase"/>
    <property type="match status" value="1"/>
</dbReference>
<dbReference type="InterPro" id="IPR036890">
    <property type="entry name" value="HATPase_C_sf"/>
</dbReference>
<evidence type="ECO:0000313" key="8">
    <source>
        <dbReference type="EMBL" id="MXV16633.1"/>
    </source>
</evidence>
<dbReference type="PANTHER" id="PTHR24422">
    <property type="entry name" value="CHEMOTAXIS PROTEIN METHYLTRANSFERASE"/>
    <property type="match status" value="1"/>
</dbReference>
<dbReference type="CDD" id="cd00075">
    <property type="entry name" value="HATPase"/>
    <property type="match status" value="1"/>
</dbReference>
<dbReference type="EMBL" id="WVHS01000003">
    <property type="protein sequence ID" value="MXV16633.1"/>
    <property type="molecule type" value="Genomic_DNA"/>
</dbReference>
<dbReference type="Gene3D" id="3.40.50.180">
    <property type="entry name" value="Methylesterase CheB, C-terminal domain"/>
    <property type="match status" value="1"/>
</dbReference>
<name>A0A7K1Y088_9SPHI</name>
<dbReference type="SUPFAM" id="SSF47757">
    <property type="entry name" value="Chemotaxis receptor methyltransferase CheR, N-terminal domain"/>
    <property type="match status" value="1"/>
</dbReference>
<feature type="domain" description="Histidine kinase" evidence="5">
    <location>
        <begin position="849"/>
        <end position="1059"/>
    </location>
</feature>
<evidence type="ECO:0000259" key="7">
    <source>
        <dbReference type="PROSITE" id="PS50123"/>
    </source>
</evidence>
<dbReference type="SMART" id="SM00388">
    <property type="entry name" value="HisKA"/>
    <property type="match status" value="1"/>
</dbReference>
<keyword evidence="4" id="KW-0175">Coiled coil</keyword>
<dbReference type="SUPFAM" id="SSF55874">
    <property type="entry name" value="ATPase domain of HSP90 chaperone/DNA topoisomerase II/histidine kinase"/>
    <property type="match status" value="1"/>
</dbReference>
<feature type="active site" evidence="3">
    <location>
        <position position="133"/>
    </location>
</feature>
<protein>
    <recommendedName>
        <fullName evidence="2">histidine kinase</fullName>
        <ecNumber evidence="2">2.7.13.3</ecNumber>
    </recommendedName>
</protein>
<dbReference type="PRINTS" id="PR00996">
    <property type="entry name" value="CHERMTFRASE"/>
</dbReference>
<dbReference type="SMART" id="SM00387">
    <property type="entry name" value="HATPase_c"/>
    <property type="match status" value="1"/>
</dbReference>
<dbReference type="GO" id="GO:0000155">
    <property type="term" value="F:phosphorelay sensor kinase activity"/>
    <property type="evidence" value="ECO:0007669"/>
    <property type="project" value="InterPro"/>
</dbReference>
<evidence type="ECO:0000313" key="9">
    <source>
        <dbReference type="Proteomes" id="UP000451233"/>
    </source>
</evidence>
<dbReference type="Pfam" id="PF01339">
    <property type="entry name" value="CheB_methylest"/>
    <property type="match status" value="1"/>
</dbReference>
<proteinExistence type="predicted"/>
<keyword evidence="3" id="KW-0378">Hydrolase</keyword>
<dbReference type="CDD" id="cd00082">
    <property type="entry name" value="HisKA"/>
    <property type="match status" value="1"/>
</dbReference>
<dbReference type="InterPro" id="IPR003661">
    <property type="entry name" value="HisK_dim/P_dom"/>
</dbReference>
<dbReference type="AlphaFoldDB" id="A0A7K1Y088"/>
<dbReference type="Pfam" id="PF01739">
    <property type="entry name" value="CheR"/>
    <property type="match status" value="1"/>
</dbReference>
<dbReference type="PANTHER" id="PTHR24422:SF27">
    <property type="entry name" value="PROTEIN-GLUTAMATE O-METHYLTRANSFERASE"/>
    <property type="match status" value="1"/>
</dbReference>
<dbReference type="GO" id="GO:0006935">
    <property type="term" value="P:chemotaxis"/>
    <property type="evidence" value="ECO:0007669"/>
    <property type="project" value="UniProtKB-UniRule"/>
</dbReference>
<dbReference type="Gene3D" id="3.30.450.20">
    <property type="entry name" value="PAS domain"/>
    <property type="match status" value="1"/>
</dbReference>
<dbReference type="PROSITE" id="PS50109">
    <property type="entry name" value="HIS_KIN"/>
    <property type="match status" value="1"/>
</dbReference>
<feature type="domain" description="CheB-type methylesterase" evidence="6">
    <location>
        <begin position="1"/>
        <end position="191"/>
    </location>
</feature>
<comment type="caution">
    <text evidence="8">The sequence shown here is derived from an EMBL/GenBank/DDBJ whole genome shotgun (WGS) entry which is preliminary data.</text>
</comment>
<dbReference type="SUPFAM" id="SSF53335">
    <property type="entry name" value="S-adenosyl-L-methionine-dependent methyltransferases"/>
    <property type="match status" value="1"/>
</dbReference>
<dbReference type="Proteomes" id="UP000451233">
    <property type="component" value="Unassembled WGS sequence"/>
</dbReference>
<dbReference type="InterPro" id="IPR003594">
    <property type="entry name" value="HATPase_dom"/>
</dbReference>
<feature type="active site" evidence="3">
    <location>
        <position position="15"/>
    </location>
</feature>
<feature type="active site" evidence="3">
    <location>
        <position position="41"/>
    </location>
</feature>
<sequence>MPSVEPHHIIAIGSSAGGLDEINAFFDHTPVDNVSYVIIQHFSPDFKSKMVGLLSRHSKLIVEEASDGADIKSNQVYLIPNDQFMTIRDGRLYLSSKTNVRGPHLTINTFFTSLAEDCGSKAIGIVLSGLGTDGSEGVKAIKKAGGMVIARTPDTTEFGSMPSSAIATGMVDFVLEPELMPDAIGDFVKYEVKIVADTPEDEAIMSAIIDLIKERSPLDFSDYKLTTLLRRTRKRAAYCNHTTLGNYLDFLRSSPEEATVLAKDFLIGVTSFFRDPDVFDFVQSDVLPRLLQSLSPGEELKLWVAGCATGEEAYSLAIAICELLTGDLKDTVVKIFATDIDSVALVSAGRGVYNSGITKYVSSGRLDRHFIKEGDKYRVKPAIRKMVIFARHDMVKNPPYCNMHFISCRNLLIYMTPVLQKKLFTMMLFGLRKNGYLLLGSSETPAPIIGSLEVIHKRFKVYRNLEVKRVLSLDNFSLPDLPGAIHAAPVFSKGSTNQQANHVLAEAMTQGLVTEMDCLVMCVDERNHVLKSYGDTTRYLLQKNFTHNLPDLLPAPLAVAFNALTSNVLRTGKREAVKGIRLRRGEADLELTLTASPLALPQPDRRCLMVTISEDTAAPFMGNAVLFDDQLYHGQYTINLEEAVRELKEQLISAHEQLDASNENLQSFNEELISANEEMQSTNEEMQSVNEELQTINADYQLKNRELTEINDDLNNYFRSNVNGQLFISDDLLLMKFSPGTVGQINLVESDIGRPLHHISTNIKFDTIIEDIKQVLSEGSVLAKEVETHDGKWYQVMTMPYVRQADNHNTGAIITFSDITELKKTQIALDGRNKSLQRINADLDHFIHAASHDLLAPLGNIETSINIMNKMSLSDTKLVDFHGIINTSIKTFRSLITDIASIARVEGNMLAMEMVNVEDLVNNVRWSLEDKIELSGATITLELEATHIFFSKKNLRSILFNLVSNAIKFRGDALPMIVIRTVEEGGFKVLSVKDNGIGMSPYSLTKIFDMYGRLNQDAEGQGIGLYLAKKIINAANGEILVESEPGKGSLFTIRFSERAAS</sequence>
<dbReference type="Pfam" id="PF13596">
    <property type="entry name" value="PAS_10"/>
    <property type="match status" value="1"/>
</dbReference>
<dbReference type="InterPro" id="IPR035909">
    <property type="entry name" value="CheB_C"/>
</dbReference>
<dbReference type="InterPro" id="IPR050903">
    <property type="entry name" value="Bact_Chemotaxis_MeTrfase"/>
</dbReference>
<dbReference type="EC" id="2.7.13.3" evidence="2"/>
<dbReference type="InterPro" id="IPR029063">
    <property type="entry name" value="SAM-dependent_MTases_sf"/>
</dbReference>
<dbReference type="InterPro" id="IPR000673">
    <property type="entry name" value="Sig_transdc_resp-reg_Me-estase"/>
</dbReference>
<feature type="coiled-coil region" evidence="4">
    <location>
        <begin position="637"/>
        <end position="710"/>
    </location>
</feature>
<organism evidence="8 9">
    <name type="scientific">Hufsiella ginkgonis</name>
    <dbReference type="NCBI Taxonomy" id="2695274"/>
    <lineage>
        <taxon>Bacteria</taxon>
        <taxon>Pseudomonadati</taxon>
        <taxon>Bacteroidota</taxon>
        <taxon>Sphingobacteriia</taxon>
        <taxon>Sphingobacteriales</taxon>
        <taxon>Sphingobacteriaceae</taxon>
        <taxon>Hufsiella</taxon>
    </lineage>
</organism>